<protein>
    <submittedName>
        <fullName evidence="2">Uncharacterized protein</fullName>
    </submittedName>
</protein>
<gene>
    <name evidence="1" type="ORF">7AX3_12</name>
    <name evidence="2" type="ORF">7F4_2</name>
</gene>
<evidence type="ECO:0000313" key="1">
    <source>
        <dbReference type="EMBL" id="ASN68748.1"/>
    </source>
</evidence>
<proteinExistence type="predicted"/>
<dbReference type="EMBL" id="MF417989">
    <property type="protein sequence ID" value="ASN72958.1"/>
    <property type="molecule type" value="Genomic_DNA"/>
</dbReference>
<sequence length="100" mass="11228">MSKLTTAILDVLSDGKWHTSKEITDRACAMASAKRNNVAVALHDMTETHKIKRQQFGSTDHDYQYRMGTISVGFGRSYNMAMLDSLLSTVRGRHENVVHS</sequence>
<accession>A0A2H4JI39</accession>
<dbReference type="EMBL" id="MF417881">
    <property type="protein sequence ID" value="ASN68748.1"/>
    <property type="molecule type" value="Genomic_DNA"/>
</dbReference>
<evidence type="ECO:0000313" key="2">
    <source>
        <dbReference type="EMBL" id="ASN72958.1"/>
    </source>
</evidence>
<organism evidence="2">
    <name type="scientific">uncultured Caudovirales phage</name>
    <dbReference type="NCBI Taxonomy" id="2100421"/>
    <lineage>
        <taxon>Viruses</taxon>
        <taxon>Duplodnaviria</taxon>
        <taxon>Heunggongvirae</taxon>
        <taxon>Uroviricota</taxon>
        <taxon>Caudoviricetes</taxon>
        <taxon>Peduoviridae</taxon>
        <taxon>Maltschvirus</taxon>
        <taxon>Maltschvirus maltsch</taxon>
    </lineage>
</organism>
<reference evidence="2" key="1">
    <citation type="submission" date="2017-06" db="EMBL/GenBank/DDBJ databases">
        <title>Novel phages from South African skin metaviromes.</title>
        <authorList>
            <person name="van Zyl L.J."/>
            <person name="Abrahams Y."/>
            <person name="Stander E.A."/>
            <person name="Kirby B.M."/>
            <person name="Clavaud C."/>
            <person name="Farcet C."/>
            <person name="Breton L."/>
            <person name="Trindade M.I."/>
        </authorList>
    </citation>
    <scope>NUCLEOTIDE SEQUENCE</scope>
</reference>
<name>A0A2H4JI39_9CAUD</name>